<proteinExistence type="predicted"/>
<organism evidence="3">
    <name type="scientific">marine sediment metagenome</name>
    <dbReference type="NCBI Taxonomy" id="412755"/>
    <lineage>
        <taxon>unclassified sequences</taxon>
        <taxon>metagenomes</taxon>
        <taxon>ecological metagenomes</taxon>
    </lineage>
</organism>
<keyword evidence="1" id="KW-0233">DNA recombination</keyword>
<protein>
    <recommendedName>
        <fullName evidence="2">Tyr recombinase domain-containing protein</fullName>
    </recommendedName>
</protein>
<dbReference type="InterPro" id="IPR013762">
    <property type="entry name" value="Integrase-like_cat_sf"/>
</dbReference>
<comment type="caution">
    <text evidence="3">The sequence shown here is derived from an EMBL/GenBank/DDBJ whole genome shotgun (WGS) entry which is preliminary data.</text>
</comment>
<dbReference type="InterPro" id="IPR002104">
    <property type="entry name" value="Integrase_catalytic"/>
</dbReference>
<dbReference type="Gene3D" id="1.10.443.10">
    <property type="entry name" value="Intergrase catalytic core"/>
    <property type="match status" value="1"/>
</dbReference>
<feature type="domain" description="Tyr recombinase" evidence="2">
    <location>
        <begin position="2"/>
        <end position="105"/>
    </location>
</feature>
<dbReference type="SUPFAM" id="SSF56349">
    <property type="entry name" value="DNA breaking-rejoining enzymes"/>
    <property type="match status" value="1"/>
</dbReference>
<dbReference type="AlphaFoldDB" id="X1UPF5"/>
<dbReference type="GO" id="GO:0003677">
    <property type="term" value="F:DNA binding"/>
    <property type="evidence" value="ECO:0007669"/>
    <property type="project" value="InterPro"/>
</dbReference>
<sequence>MNAPKTLTADEIRLLLEAILIEHGTPSQVRRGIRNQCIALFMLDAGLRASEVVGLKVSDLIFNGQPVTSLIVRPEIAKSKRERQIPIGSRLSDALKNMLLFYWSP</sequence>
<evidence type="ECO:0000313" key="3">
    <source>
        <dbReference type="EMBL" id="GAJ05452.1"/>
    </source>
</evidence>
<evidence type="ECO:0000259" key="2">
    <source>
        <dbReference type="PROSITE" id="PS51898"/>
    </source>
</evidence>
<evidence type="ECO:0000256" key="1">
    <source>
        <dbReference type="ARBA" id="ARBA00023172"/>
    </source>
</evidence>
<dbReference type="CDD" id="cd00397">
    <property type="entry name" value="DNA_BRE_C"/>
    <property type="match status" value="1"/>
</dbReference>
<dbReference type="PROSITE" id="PS51898">
    <property type="entry name" value="TYR_RECOMBINASE"/>
    <property type="match status" value="1"/>
</dbReference>
<gene>
    <name evidence="3" type="ORF">S12H4_53855</name>
</gene>
<dbReference type="EMBL" id="BARW01034350">
    <property type="protein sequence ID" value="GAJ05452.1"/>
    <property type="molecule type" value="Genomic_DNA"/>
</dbReference>
<reference evidence="3" key="1">
    <citation type="journal article" date="2014" name="Front. Microbiol.">
        <title>High frequency of phylogenetically diverse reductive dehalogenase-homologous genes in deep subseafloor sedimentary metagenomes.</title>
        <authorList>
            <person name="Kawai M."/>
            <person name="Futagami T."/>
            <person name="Toyoda A."/>
            <person name="Takaki Y."/>
            <person name="Nishi S."/>
            <person name="Hori S."/>
            <person name="Arai W."/>
            <person name="Tsubouchi T."/>
            <person name="Morono Y."/>
            <person name="Uchiyama I."/>
            <person name="Ito T."/>
            <person name="Fujiyama A."/>
            <person name="Inagaki F."/>
            <person name="Takami H."/>
        </authorList>
    </citation>
    <scope>NUCLEOTIDE SEQUENCE</scope>
    <source>
        <strain evidence="3">Expedition CK06-06</strain>
    </source>
</reference>
<dbReference type="InterPro" id="IPR011010">
    <property type="entry name" value="DNA_brk_join_enz"/>
</dbReference>
<dbReference type="GO" id="GO:0015074">
    <property type="term" value="P:DNA integration"/>
    <property type="evidence" value="ECO:0007669"/>
    <property type="project" value="InterPro"/>
</dbReference>
<dbReference type="Pfam" id="PF00589">
    <property type="entry name" value="Phage_integrase"/>
    <property type="match status" value="1"/>
</dbReference>
<name>X1UPF5_9ZZZZ</name>
<accession>X1UPF5</accession>
<feature type="non-terminal residue" evidence="3">
    <location>
        <position position="105"/>
    </location>
</feature>
<dbReference type="GO" id="GO:0006310">
    <property type="term" value="P:DNA recombination"/>
    <property type="evidence" value="ECO:0007669"/>
    <property type="project" value="UniProtKB-KW"/>
</dbReference>